<gene>
    <name evidence="1" type="ORF">TbgDal_III960</name>
</gene>
<name>C9ZJZ3_TRYB9</name>
<reference evidence="2" key="1">
    <citation type="journal article" date="2010" name="PLoS Negl. Trop. Dis.">
        <title>The genome sequence of Trypanosoma brucei gambiense, causative agent of chronic human african trypanosomiasis.</title>
        <authorList>
            <person name="Jackson A.P."/>
            <person name="Sanders M."/>
            <person name="Berry A."/>
            <person name="McQuillan J."/>
            <person name="Aslett M.A."/>
            <person name="Quail M.A."/>
            <person name="Chukualim B."/>
            <person name="Capewell P."/>
            <person name="MacLeod A."/>
            <person name="Melville S.E."/>
            <person name="Gibson W."/>
            <person name="Barry J.D."/>
            <person name="Berriman M."/>
            <person name="Hertz-Fowler C."/>
        </authorList>
    </citation>
    <scope>NUCLEOTIDE SEQUENCE [LARGE SCALE GENOMIC DNA]</scope>
    <source>
        <strain evidence="2">MHOM/CI/86/DAL972</strain>
    </source>
</reference>
<dbReference type="Proteomes" id="UP000002316">
    <property type="component" value="Chromosome 3"/>
</dbReference>
<dbReference type="KEGG" id="tbg:TbgDal_III960"/>
<protein>
    <submittedName>
        <fullName evidence="1">Uncharacterized protein</fullName>
    </submittedName>
</protein>
<accession>C9ZJZ3</accession>
<sequence length="143" mass="16256">MVNVRPFTLKFLLFTISCFKSPHTPSDYHYQQDKESELTHALKPSFSHLTRIIVSAAVREEGIYGKRNKLAEAKGVKETCVKCSILSTEFIPQQVLPLPSILPRFASSNLFLLPFHRDDPGYSLSFRFPSYPLSILLVLQSLI</sequence>
<dbReference type="AlphaFoldDB" id="C9ZJZ3"/>
<organism evidence="1 2">
    <name type="scientific">Trypanosoma brucei gambiense (strain MHOM/CI/86/DAL972)</name>
    <dbReference type="NCBI Taxonomy" id="679716"/>
    <lineage>
        <taxon>Eukaryota</taxon>
        <taxon>Discoba</taxon>
        <taxon>Euglenozoa</taxon>
        <taxon>Kinetoplastea</taxon>
        <taxon>Metakinetoplastina</taxon>
        <taxon>Trypanosomatida</taxon>
        <taxon>Trypanosomatidae</taxon>
        <taxon>Trypanosoma</taxon>
    </lineage>
</organism>
<dbReference type="RefSeq" id="XP_011772050.1">
    <property type="nucleotide sequence ID" value="XM_011773748.1"/>
</dbReference>
<evidence type="ECO:0000313" key="2">
    <source>
        <dbReference type="Proteomes" id="UP000002316"/>
    </source>
</evidence>
<dbReference type="GeneID" id="23859492"/>
<dbReference type="EMBL" id="FN554966">
    <property type="protein sequence ID" value="CBH09757.1"/>
    <property type="molecule type" value="Genomic_DNA"/>
</dbReference>
<proteinExistence type="predicted"/>
<evidence type="ECO:0000313" key="1">
    <source>
        <dbReference type="EMBL" id="CBH09757.1"/>
    </source>
</evidence>